<comment type="caution">
    <text evidence="7">The sequence shown here is derived from an EMBL/GenBank/DDBJ whole genome shotgun (WGS) entry which is preliminary data.</text>
</comment>
<dbReference type="SMART" id="SM00320">
    <property type="entry name" value="WD40"/>
    <property type="match status" value="6"/>
</dbReference>
<dbReference type="PROSITE" id="PS50181">
    <property type="entry name" value="FBOX"/>
    <property type="match status" value="1"/>
</dbReference>
<comment type="similarity">
    <text evidence="1">Belongs to the WD repeat MET30/SCONB/SCON-2 family.</text>
</comment>
<feature type="region of interest" description="Disordered" evidence="5">
    <location>
        <begin position="647"/>
        <end position="683"/>
    </location>
</feature>
<name>A0A9P7ZCH2_9HELO</name>
<dbReference type="InterPro" id="IPR019775">
    <property type="entry name" value="WD40_repeat_CS"/>
</dbReference>
<feature type="compositionally biased region" description="Low complexity" evidence="5">
    <location>
        <begin position="649"/>
        <end position="660"/>
    </location>
</feature>
<dbReference type="Proteomes" id="UP000887226">
    <property type="component" value="Unassembled WGS sequence"/>
</dbReference>
<dbReference type="InterPro" id="IPR001680">
    <property type="entry name" value="WD40_rpt"/>
</dbReference>
<dbReference type="InterPro" id="IPR036322">
    <property type="entry name" value="WD40_repeat_dom_sf"/>
</dbReference>
<evidence type="ECO:0000256" key="2">
    <source>
        <dbReference type="ARBA" id="ARBA00022574"/>
    </source>
</evidence>
<evidence type="ECO:0000256" key="1">
    <source>
        <dbReference type="ARBA" id="ARBA00007968"/>
    </source>
</evidence>
<dbReference type="AlphaFoldDB" id="A0A9P7ZCH2"/>
<dbReference type="Pfam" id="PF00400">
    <property type="entry name" value="WD40"/>
    <property type="match status" value="5"/>
</dbReference>
<dbReference type="PANTHER" id="PTHR14604:SF4">
    <property type="entry name" value="F-BOX DOMAIN-CONTAINING PROTEIN"/>
    <property type="match status" value="1"/>
</dbReference>
<sequence>MDMPSWLEEMSIKQRTELALRIISNLPTPTVCEIVQRLRPRMYIDFMEYLPEEICLDILGFLDPISLIRTAQASRKWMQLALDRQLWEQLYRLEGFKVMPSEVIKFEALLNNERSRSNDFSNQIQPSKRRATLQRLLGTPIASTGSGNLEMVDVPATQWPISGSRHTLSNAAADEIMMDAPTPSSTVQSSLPMHYQPQQQVRNPTDDKSRTRTAAVQSAAVQSAAVQSAATRSIVQPTNIFSLTTNDARGRRRLNWQHLYSQRQRLEANWEAERFTNFQLPHPDHPEEAHSECIYTIQFSGKYLVSGSRDRTLRIWDIDTKRLVSLPLRGHSGSVLCLQFDADPEEDLIVSGSSDSTVILWKFSTGQMIQRLRKAHKESVLNVRFDKRVLVTCSKDKTIKIFNRRPMNPGDFGISEQPGWVQPVPTVLDDYGFNTAPSAGPFTRPAFSLIGCLEGHHAAVNAVQIHGSEVVSASGDRTVKIWDWTRSALIRTLIGHSKGIACVQYDGRRIVSGSSDDEVKVFDRVTGLEVASLRAHTNLVRTVQAGFGDLPFSEEDDKATARKIDLEYFEALDSGILNKPAVSQRPRNAGSRKPEDITAYGAKIPPGGGGGKFGRIVSGSYDETIIIWRRDREGVWRPLHTLRHEEAARVASSTSSAPARASRRRLPLPSTPSATIPNPPAAPVQPLSSSANMVVNAPISPFVPGSEQWHWHKINLAVSHGPSALRESLQNDPTLLGFQTSLRQAIATLPLAARQAMCNEIINAIDTQLAAGNPAFGALKDFWTGQFQQTNTGAQATFSASVPATNVTQASAPPPSAQAQAATAPNAQTSTLALVVNPAVVVPAPVQAPPAAVAAAPTQNHAHNHGAAQAHQHNHLPDRVFKLQFDARRIICCSQTSVIVGWDFANDDEQIIEASRFFAPIE</sequence>
<dbReference type="SUPFAM" id="SSF50978">
    <property type="entry name" value="WD40 repeat-like"/>
    <property type="match status" value="1"/>
</dbReference>
<keyword evidence="2 4" id="KW-0853">WD repeat</keyword>
<dbReference type="OrthoDB" id="19711at2759"/>
<evidence type="ECO:0000256" key="4">
    <source>
        <dbReference type="PROSITE-ProRule" id="PRU00221"/>
    </source>
</evidence>
<gene>
    <name evidence="7" type="ORF">BJ878DRAFT_475835</name>
</gene>
<evidence type="ECO:0000259" key="6">
    <source>
        <dbReference type="PROSITE" id="PS50181"/>
    </source>
</evidence>
<dbReference type="InterPro" id="IPR015943">
    <property type="entry name" value="WD40/YVTN_repeat-like_dom_sf"/>
</dbReference>
<feature type="repeat" description="WD" evidence="4">
    <location>
        <begin position="287"/>
        <end position="326"/>
    </location>
</feature>
<dbReference type="Pfam" id="PF12937">
    <property type="entry name" value="F-box-like"/>
    <property type="match status" value="1"/>
</dbReference>
<dbReference type="InterPro" id="IPR020472">
    <property type="entry name" value="WD40_PAC1"/>
</dbReference>
<evidence type="ECO:0000313" key="7">
    <source>
        <dbReference type="EMBL" id="KAG9249231.1"/>
    </source>
</evidence>
<feature type="repeat" description="WD" evidence="4">
    <location>
        <begin position="328"/>
        <end position="371"/>
    </location>
</feature>
<dbReference type="PROSITE" id="PS50082">
    <property type="entry name" value="WD_REPEATS_2"/>
    <property type="match status" value="4"/>
</dbReference>
<dbReference type="Gene3D" id="2.130.10.10">
    <property type="entry name" value="YVTN repeat-like/Quinoprotein amine dehydrogenase"/>
    <property type="match status" value="2"/>
</dbReference>
<keyword evidence="3" id="KW-0677">Repeat</keyword>
<dbReference type="PRINTS" id="PR00320">
    <property type="entry name" value="GPROTEINBRPT"/>
</dbReference>
<proteinExistence type="inferred from homology"/>
<dbReference type="SUPFAM" id="SSF81383">
    <property type="entry name" value="F-box domain"/>
    <property type="match status" value="1"/>
</dbReference>
<feature type="region of interest" description="Disordered" evidence="5">
    <location>
        <begin position="581"/>
        <end position="604"/>
    </location>
</feature>
<protein>
    <submittedName>
        <fullName evidence="7">WD40-repeat-containing domain protein</fullName>
    </submittedName>
</protein>
<organism evidence="7 8">
    <name type="scientific">Calycina marina</name>
    <dbReference type="NCBI Taxonomy" id="1763456"/>
    <lineage>
        <taxon>Eukaryota</taxon>
        <taxon>Fungi</taxon>
        <taxon>Dikarya</taxon>
        <taxon>Ascomycota</taxon>
        <taxon>Pezizomycotina</taxon>
        <taxon>Leotiomycetes</taxon>
        <taxon>Helotiales</taxon>
        <taxon>Pezizellaceae</taxon>
        <taxon>Calycina</taxon>
    </lineage>
</organism>
<dbReference type="EMBL" id="MU253738">
    <property type="protein sequence ID" value="KAG9249231.1"/>
    <property type="molecule type" value="Genomic_DNA"/>
</dbReference>
<dbReference type="Gene3D" id="1.20.1280.50">
    <property type="match status" value="1"/>
</dbReference>
<dbReference type="PROSITE" id="PS00678">
    <property type="entry name" value="WD_REPEATS_1"/>
    <property type="match status" value="1"/>
</dbReference>
<dbReference type="InterPro" id="IPR036047">
    <property type="entry name" value="F-box-like_dom_sf"/>
</dbReference>
<feature type="domain" description="F-box" evidence="6">
    <location>
        <begin position="44"/>
        <end position="90"/>
    </location>
</feature>
<dbReference type="InterPro" id="IPR001810">
    <property type="entry name" value="F-box_dom"/>
</dbReference>
<keyword evidence="8" id="KW-1185">Reference proteome</keyword>
<reference evidence="7" key="1">
    <citation type="journal article" date="2021" name="IMA Fungus">
        <title>Genomic characterization of three marine fungi, including Emericellopsis atlantica sp. nov. with signatures of a generalist lifestyle and marine biomass degradation.</title>
        <authorList>
            <person name="Hagestad O.C."/>
            <person name="Hou L."/>
            <person name="Andersen J.H."/>
            <person name="Hansen E.H."/>
            <person name="Altermark B."/>
            <person name="Li C."/>
            <person name="Kuhnert E."/>
            <person name="Cox R.J."/>
            <person name="Crous P.W."/>
            <person name="Spatafora J.W."/>
            <person name="Lail K."/>
            <person name="Amirebrahimi M."/>
            <person name="Lipzen A."/>
            <person name="Pangilinan J."/>
            <person name="Andreopoulos W."/>
            <person name="Hayes R.D."/>
            <person name="Ng V."/>
            <person name="Grigoriev I.V."/>
            <person name="Jackson S.A."/>
            <person name="Sutton T.D.S."/>
            <person name="Dobson A.D.W."/>
            <person name="Rama T."/>
        </authorList>
    </citation>
    <scope>NUCLEOTIDE SEQUENCE</scope>
    <source>
        <strain evidence="7">TRa3180A</strain>
    </source>
</reference>
<dbReference type="PANTHER" id="PTHR14604">
    <property type="entry name" value="WD40 REPEAT PF20"/>
    <property type="match status" value="1"/>
</dbReference>
<dbReference type="InterPro" id="IPR050995">
    <property type="entry name" value="WD-F-box_domain-protein"/>
</dbReference>
<evidence type="ECO:0000313" key="8">
    <source>
        <dbReference type="Proteomes" id="UP000887226"/>
    </source>
</evidence>
<feature type="repeat" description="WD" evidence="4">
    <location>
        <begin position="453"/>
        <end position="492"/>
    </location>
</feature>
<evidence type="ECO:0000256" key="3">
    <source>
        <dbReference type="ARBA" id="ARBA00022737"/>
    </source>
</evidence>
<evidence type="ECO:0000256" key="5">
    <source>
        <dbReference type="SAM" id="MobiDB-lite"/>
    </source>
</evidence>
<feature type="repeat" description="WD" evidence="4">
    <location>
        <begin position="493"/>
        <end position="532"/>
    </location>
</feature>
<accession>A0A9P7ZCH2</accession>
<dbReference type="CDD" id="cd00200">
    <property type="entry name" value="WD40"/>
    <property type="match status" value="1"/>
</dbReference>
<dbReference type="PROSITE" id="PS50294">
    <property type="entry name" value="WD_REPEATS_REGION"/>
    <property type="match status" value="3"/>
</dbReference>
<dbReference type="SMART" id="SM00256">
    <property type="entry name" value="FBOX"/>
    <property type="match status" value="1"/>
</dbReference>